<dbReference type="InterPro" id="IPR012654">
    <property type="entry name" value="CHP02391"/>
</dbReference>
<dbReference type="RefSeq" id="WP_189111743.1">
    <property type="nucleotide sequence ID" value="NZ_BMMV01000038.1"/>
</dbReference>
<feature type="domain" description="Conserved hypothetical protein CHP02391" evidence="1">
    <location>
        <begin position="240"/>
        <end position="364"/>
    </location>
</feature>
<evidence type="ECO:0000313" key="2">
    <source>
        <dbReference type="EMBL" id="GGK29255.1"/>
    </source>
</evidence>
<dbReference type="EMBL" id="BMMV01000038">
    <property type="protein sequence ID" value="GGK29255.1"/>
    <property type="molecule type" value="Genomic_DNA"/>
</dbReference>
<organism evidence="2 3">
    <name type="scientific">Streptomyces camponoticapitis</name>
    <dbReference type="NCBI Taxonomy" id="1616125"/>
    <lineage>
        <taxon>Bacteria</taxon>
        <taxon>Bacillati</taxon>
        <taxon>Actinomycetota</taxon>
        <taxon>Actinomycetes</taxon>
        <taxon>Kitasatosporales</taxon>
        <taxon>Streptomycetaceae</taxon>
        <taxon>Streptomyces</taxon>
    </lineage>
</organism>
<evidence type="ECO:0000259" key="1">
    <source>
        <dbReference type="Pfam" id="PF09509"/>
    </source>
</evidence>
<gene>
    <name evidence="2" type="ORF">GCM10011583_71460</name>
</gene>
<proteinExistence type="predicted"/>
<sequence length="384" mass="42494">MGASKPVGMPRPNGDEGYALIAMIWAFFRDADRWPTFDEVDRKLWRDRSISFEDAIGQIPPGVLWGIDLDMKRRPPQSIAPIQLTLAGAANCDGSDPEVSALLGIVRLASKIERDWESPHPPSDAQQPFINFETVRSYPGLDSNLLPRASVLFRAVLLAMHEPWSRSFSNNPEEGYEAWQLGFDRGIRPFEGVSSLAEYWDRRQRVLAPDSQAWPTMAIDASASPMVEESLGSASSMLASLHPDVEIHAGELFWAGFLKQAVFAMCGRLEHRIQGLVDPGGSGRALMHKAFAVPKMPVPQVPQLNPTRAKDDFTRVSEQEGYMFLFSGMMAALRNTGGHGDYPVYSEEEAYEALAFLSLLSRRLDLAAERKSAGSEGEQPLTNS</sequence>
<dbReference type="Proteomes" id="UP000660265">
    <property type="component" value="Unassembled WGS sequence"/>
</dbReference>
<evidence type="ECO:0000313" key="3">
    <source>
        <dbReference type="Proteomes" id="UP000660265"/>
    </source>
</evidence>
<reference evidence="3" key="1">
    <citation type="journal article" date="2019" name="Int. J. Syst. Evol. Microbiol.">
        <title>The Global Catalogue of Microorganisms (GCM) 10K type strain sequencing project: providing services to taxonomists for standard genome sequencing and annotation.</title>
        <authorList>
            <consortium name="The Broad Institute Genomics Platform"/>
            <consortium name="The Broad Institute Genome Sequencing Center for Infectious Disease"/>
            <person name="Wu L."/>
            <person name="Ma J."/>
        </authorList>
    </citation>
    <scope>NUCLEOTIDE SEQUENCE [LARGE SCALE GENOMIC DNA]</scope>
    <source>
        <strain evidence="3">CGMCC 4.7275</strain>
    </source>
</reference>
<protein>
    <recommendedName>
        <fullName evidence="1">Conserved hypothetical protein CHP02391 domain-containing protein</fullName>
    </recommendedName>
</protein>
<name>A0ABQ2EW18_9ACTN</name>
<accession>A0ABQ2EW18</accession>
<keyword evidence="3" id="KW-1185">Reference proteome</keyword>
<comment type="caution">
    <text evidence="2">The sequence shown here is derived from an EMBL/GenBank/DDBJ whole genome shotgun (WGS) entry which is preliminary data.</text>
</comment>
<dbReference type="Pfam" id="PF09509">
    <property type="entry name" value="Hypoth_Ymh"/>
    <property type="match status" value="1"/>
</dbReference>